<accession>A0A0G0MPM6</accession>
<protein>
    <submittedName>
        <fullName evidence="2">Uncharacterized protein</fullName>
    </submittedName>
</protein>
<feature type="compositionally biased region" description="Basic and acidic residues" evidence="1">
    <location>
        <begin position="24"/>
        <end position="33"/>
    </location>
</feature>
<organism evidence="2 3">
    <name type="scientific">Yanofskybacteria sp. (strain GW2011_GWA1_39_13)</name>
    <dbReference type="NCBI Taxonomy" id="1619019"/>
    <lineage>
        <taxon>Bacteria</taxon>
        <taxon>Candidatus Yanofskyibacteriota</taxon>
    </lineage>
</organism>
<feature type="region of interest" description="Disordered" evidence="1">
    <location>
        <begin position="1"/>
        <end position="33"/>
    </location>
</feature>
<gene>
    <name evidence="2" type="ORF">UT29_C0003G0047</name>
</gene>
<dbReference type="AlphaFoldDB" id="A0A0G0MPM6"/>
<comment type="caution">
    <text evidence="2">The sequence shown here is derived from an EMBL/GenBank/DDBJ whole genome shotgun (WGS) entry which is preliminary data.</text>
</comment>
<evidence type="ECO:0000256" key="1">
    <source>
        <dbReference type="SAM" id="MobiDB-lite"/>
    </source>
</evidence>
<dbReference type="Proteomes" id="UP000034845">
    <property type="component" value="Unassembled WGS sequence"/>
</dbReference>
<reference evidence="2 3" key="1">
    <citation type="journal article" date="2015" name="Nature">
        <title>rRNA introns, odd ribosomes, and small enigmatic genomes across a large radiation of phyla.</title>
        <authorList>
            <person name="Brown C.T."/>
            <person name="Hug L.A."/>
            <person name="Thomas B.C."/>
            <person name="Sharon I."/>
            <person name="Castelle C.J."/>
            <person name="Singh A."/>
            <person name="Wilkins M.J."/>
            <person name="Williams K.H."/>
            <person name="Banfield J.F."/>
        </authorList>
    </citation>
    <scope>NUCLEOTIDE SEQUENCE [LARGE SCALE GENOMIC DNA]</scope>
    <source>
        <strain evidence="3">GW2011_GWA1_39_13</strain>
    </source>
</reference>
<evidence type="ECO:0000313" key="2">
    <source>
        <dbReference type="EMBL" id="KKR02391.1"/>
    </source>
</evidence>
<proteinExistence type="predicted"/>
<evidence type="ECO:0000313" key="3">
    <source>
        <dbReference type="Proteomes" id="UP000034845"/>
    </source>
</evidence>
<dbReference type="EMBL" id="LBWF01000003">
    <property type="protein sequence ID" value="KKR02391.1"/>
    <property type="molecule type" value="Genomic_DNA"/>
</dbReference>
<name>A0A0G0MPM6_YANXG</name>
<sequence>MISCTRLRVAESQRQPQRALPQQERLEAQAEPELERQQVERQLPVRCRSKLLLFLQTPPI</sequence>